<protein>
    <submittedName>
        <fullName evidence="1">Uncharacterized protein</fullName>
    </submittedName>
</protein>
<evidence type="ECO:0000313" key="2">
    <source>
        <dbReference type="Proteomes" id="UP000242254"/>
    </source>
</evidence>
<organism evidence="1 2">
    <name type="scientific">Rhizopus microsporus ATCC 52813</name>
    <dbReference type="NCBI Taxonomy" id="1340429"/>
    <lineage>
        <taxon>Eukaryota</taxon>
        <taxon>Fungi</taxon>
        <taxon>Fungi incertae sedis</taxon>
        <taxon>Mucoromycota</taxon>
        <taxon>Mucoromycotina</taxon>
        <taxon>Mucoromycetes</taxon>
        <taxon>Mucorales</taxon>
        <taxon>Mucorineae</taxon>
        <taxon>Rhizopodaceae</taxon>
        <taxon>Rhizopus</taxon>
    </lineage>
</organism>
<reference evidence="1 2" key="1">
    <citation type="journal article" date="2016" name="Proc. Natl. Acad. Sci. U.S.A.">
        <title>Lipid metabolic changes in an early divergent fungus govern the establishment of a mutualistic symbiosis with endobacteria.</title>
        <authorList>
            <person name="Lastovetsky O.A."/>
            <person name="Gaspar M.L."/>
            <person name="Mondo S.J."/>
            <person name="LaButti K.M."/>
            <person name="Sandor L."/>
            <person name="Grigoriev I.V."/>
            <person name="Henry S.A."/>
            <person name="Pawlowska T.E."/>
        </authorList>
    </citation>
    <scope>NUCLEOTIDE SEQUENCE [LARGE SCALE GENOMIC DNA]</scope>
    <source>
        <strain evidence="1 2">ATCC 52813</strain>
    </source>
</reference>
<name>A0A2G4SSA2_RHIZD</name>
<evidence type="ECO:0000313" key="1">
    <source>
        <dbReference type="EMBL" id="PHZ11632.1"/>
    </source>
</evidence>
<gene>
    <name evidence="1" type="ORF">RHIMIDRAFT_244119</name>
</gene>
<sequence>MNSENYFLKTPVDQWSVKDAFDEIERNNPSSQARENLQKLRDSITDAKITEDETVVNTARKLLKDWKVYDKARSNTFNNVNNGAGVIIAQPAKLVIHNNANLATSLAIAIQSHTSMKRSTEDVEDASSSGIGTWESLAREKKKRKYINVYLGNFYGDTDFGTIIDKDSHWKVDGINVTHVLHMCAISKMAPREQLLVMKSINEEEEYTLVDGEVINACREIQLITANQKNN</sequence>
<dbReference type="STRING" id="1340429.A0A2G4SSA2"/>
<accession>A0A2G4SSA2</accession>
<dbReference type="EMBL" id="KZ303851">
    <property type="protein sequence ID" value="PHZ11632.1"/>
    <property type="molecule type" value="Genomic_DNA"/>
</dbReference>
<dbReference type="AlphaFoldDB" id="A0A2G4SSA2"/>
<proteinExistence type="predicted"/>
<dbReference type="Proteomes" id="UP000242254">
    <property type="component" value="Unassembled WGS sequence"/>
</dbReference>
<keyword evidence="2" id="KW-1185">Reference proteome</keyword>
<dbReference type="GeneID" id="35441014"/>
<dbReference type="RefSeq" id="XP_023465340.1">
    <property type="nucleotide sequence ID" value="XM_023610024.1"/>
</dbReference>